<reference evidence="7 8" key="1">
    <citation type="journal article" date="2011" name="Stand. Genomic Sci.">
        <title>Non-contiguous finished genome sequence of Bacteroides coprosuis type strain (PC139).</title>
        <authorList>
            <person name="Land M."/>
            <person name="Held B."/>
            <person name="Gronow S."/>
            <person name="Abt B."/>
            <person name="Lucas S."/>
            <person name="Del Rio T.G."/>
            <person name="Nolan M."/>
            <person name="Tice H."/>
            <person name="Cheng J.F."/>
            <person name="Pitluck S."/>
            <person name="Liolios K."/>
            <person name="Pagani I."/>
            <person name="Ivanova N."/>
            <person name="Mavromatis K."/>
            <person name="Mikhailova N."/>
            <person name="Pati A."/>
            <person name="Tapia R."/>
            <person name="Han C."/>
            <person name="Goodwin L."/>
            <person name="Chen A."/>
            <person name="Palaniappan K."/>
            <person name="Hauser L."/>
            <person name="Brambilla E.M."/>
            <person name="Rohde M."/>
            <person name="Goker M."/>
            <person name="Detter J.C."/>
            <person name="Woyke T."/>
            <person name="Bristow J."/>
            <person name="Eisen J.A."/>
            <person name="Markowitz V."/>
            <person name="Hugenholtz P."/>
            <person name="Kyrpides N.C."/>
            <person name="Klenk H.P."/>
            <person name="Lapidus A."/>
        </authorList>
    </citation>
    <scope>NUCLEOTIDE SEQUENCE</scope>
    <source>
        <strain evidence="7 8">DSM 18011</strain>
    </source>
</reference>
<feature type="transmembrane region" description="Helical" evidence="6">
    <location>
        <begin position="118"/>
        <end position="140"/>
    </location>
</feature>
<protein>
    <submittedName>
        <fullName evidence="7">Ribonuclease BN</fullName>
    </submittedName>
</protein>
<name>F3ZNV4_9BACE</name>
<dbReference type="STRING" id="679937.Bcop_1332"/>
<dbReference type="EMBL" id="CM001167">
    <property type="protein sequence ID" value="EGJ71530.1"/>
    <property type="molecule type" value="Genomic_DNA"/>
</dbReference>
<dbReference type="Pfam" id="PF03631">
    <property type="entry name" value="Virul_fac_BrkB"/>
    <property type="match status" value="1"/>
</dbReference>
<keyword evidence="2" id="KW-1003">Cell membrane</keyword>
<evidence type="ECO:0000256" key="4">
    <source>
        <dbReference type="ARBA" id="ARBA00022989"/>
    </source>
</evidence>
<feature type="transmembrane region" description="Helical" evidence="6">
    <location>
        <begin position="233"/>
        <end position="251"/>
    </location>
</feature>
<feature type="transmembrane region" description="Helical" evidence="6">
    <location>
        <begin position="201"/>
        <end position="221"/>
    </location>
</feature>
<dbReference type="AlphaFoldDB" id="F3ZNV4"/>
<gene>
    <name evidence="7" type="ORF">Bcop_1332</name>
</gene>
<evidence type="ECO:0000256" key="2">
    <source>
        <dbReference type="ARBA" id="ARBA00022475"/>
    </source>
</evidence>
<dbReference type="NCBIfam" id="TIGR00765">
    <property type="entry name" value="yihY_not_rbn"/>
    <property type="match status" value="1"/>
</dbReference>
<evidence type="ECO:0000256" key="1">
    <source>
        <dbReference type="ARBA" id="ARBA00004651"/>
    </source>
</evidence>
<keyword evidence="5 6" id="KW-0472">Membrane</keyword>
<evidence type="ECO:0000256" key="5">
    <source>
        <dbReference type="ARBA" id="ARBA00023136"/>
    </source>
</evidence>
<keyword evidence="8" id="KW-1185">Reference proteome</keyword>
<evidence type="ECO:0000256" key="6">
    <source>
        <dbReference type="SAM" id="Phobius"/>
    </source>
</evidence>
<dbReference type="InterPro" id="IPR017039">
    <property type="entry name" value="Virul_fac_BrkB"/>
</dbReference>
<feature type="transmembrane region" description="Helical" evidence="6">
    <location>
        <begin position="56"/>
        <end position="76"/>
    </location>
</feature>
<keyword evidence="4 6" id="KW-1133">Transmembrane helix</keyword>
<dbReference type="HOGENOM" id="CLU_032288_2_0_10"/>
<dbReference type="PANTHER" id="PTHR30213">
    <property type="entry name" value="INNER MEMBRANE PROTEIN YHJD"/>
    <property type="match status" value="1"/>
</dbReference>
<dbReference type="eggNOG" id="COG1295">
    <property type="taxonomic scope" value="Bacteria"/>
</dbReference>
<dbReference type="GO" id="GO:0005886">
    <property type="term" value="C:plasma membrane"/>
    <property type="evidence" value="ECO:0007669"/>
    <property type="project" value="UniProtKB-SubCell"/>
</dbReference>
<organism evidence="7 8">
    <name type="scientific">Bacteroides coprosuis DSM 18011</name>
    <dbReference type="NCBI Taxonomy" id="679937"/>
    <lineage>
        <taxon>Bacteria</taxon>
        <taxon>Pseudomonadati</taxon>
        <taxon>Bacteroidota</taxon>
        <taxon>Bacteroidia</taxon>
        <taxon>Bacteroidales</taxon>
        <taxon>Bacteroidaceae</taxon>
        <taxon>Bacteroides</taxon>
    </lineage>
</organism>
<dbReference type="OrthoDB" id="9808671at2"/>
<evidence type="ECO:0000256" key="3">
    <source>
        <dbReference type="ARBA" id="ARBA00022692"/>
    </source>
</evidence>
<keyword evidence="3 6" id="KW-0812">Transmembrane</keyword>
<feature type="transmembrane region" description="Helical" evidence="6">
    <location>
        <begin position="263"/>
        <end position="288"/>
    </location>
</feature>
<proteinExistence type="predicted"/>
<dbReference type="PANTHER" id="PTHR30213:SF0">
    <property type="entry name" value="UPF0761 MEMBRANE PROTEIN YIHY"/>
    <property type="match status" value="1"/>
</dbReference>
<sequence>MNKKISDFLQFITVDIWRVTESEVTKRKFSLYNIIKTIYVTIKQFVDDRIAAKASALTYSTLLAIVPMLAILFAIARGFGFDKLMETQLFANFGGQTETTEAILTFVDSYLEHAKGGIFIGVGLAMLLWTVLNLINNIEVTFNHIWQVKKSRNMYRKITDYFSMFLLMPILIVFSSGVTLFMSTVFAKMEDYILLGSLSKFLIKLIPFAITWLMFTGLYVFMPNTNVRFKHALPAGILAGTIYQFFQFFYISGQIWVSKYNAIYGSFAALPLFLLWLQTSWTICLFGVQLTYTSQNIRFFSFDRDTRNVSRRYRDFISLLIISLICKRFEQQDKPYTADEISSKHRIPIRLVNRTLSELQEIKMIHEVLTGEKEPEIGYQPSIDLSQLSVGLLLERIDQFGSEDFKIDKEKEFGSEWEVLLSAREKYLNSASEILVKDL</sequence>
<feature type="transmembrane region" description="Helical" evidence="6">
    <location>
        <begin position="161"/>
        <end position="181"/>
    </location>
</feature>
<dbReference type="Proteomes" id="UP000018439">
    <property type="component" value="Chromosome"/>
</dbReference>
<comment type="subcellular location">
    <subcellularLocation>
        <location evidence="1">Cell membrane</location>
        <topology evidence="1">Multi-pass membrane protein</topology>
    </subcellularLocation>
</comment>
<evidence type="ECO:0000313" key="7">
    <source>
        <dbReference type="EMBL" id="EGJ71530.1"/>
    </source>
</evidence>
<evidence type="ECO:0000313" key="8">
    <source>
        <dbReference type="Proteomes" id="UP000018439"/>
    </source>
</evidence>
<accession>F3ZNV4</accession>